<dbReference type="OrthoDB" id="165680at2"/>
<dbReference type="RefSeq" id="WP_126631481.1">
    <property type="nucleotide sequence ID" value="NZ_BIFT01000002.1"/>
</dbReference>
<dbReference type="Proteomes" id="UP000287171">
    <property type="component" value="Unassembled WGS sequence"/>
</dbReference>
<sequence>MIELSLNVRDINKAADKNRVGGGGGVYCSLQGSESFHRITQAKSVRGQLVVRRLHDGHWVYPVAVYKEW</sequence>
<evidence type="ECO:0000313" key="1">
    <source>
        <dbReference type="EMBL" id="GCE31523.1"/>
    </source>
</evidence>
<dbReference type="AlphaFoldDB" id="A0A402BJL3"/>
<keyword evidence="2" id="KW-1185">Reference proteome</keyword>
<protein>
    <submittedName>
        <fullName evidence="1">Uncharacterized protein</fullName>
    </submittedName>
</protein>
<comment type="caution">
    <text evidence="1">The sequence shown here is derived from an EMBL/GenBank/DDBJ whole genome shotgun (WGS) entry which is preliminary data.</text>
</comment>
<organism evidence="1 2">
    <name type="scientific">Dictyobacter alpinus</name>
    <dbReference type="NCBI Taxonomy" id="2014873"/>
    <lineage>
        <taxon>Bacteria</taxon>
        <taxon>Bacillati</taxon>
        <taxon>Chloroflexota</taxon>
        <taxon>Ktedonobacteria</taxon>
        <taxon>Ktedonobacterales</taxon>
        <taxon>Dictyobacteraceae</taxon>
        <taxon>Dictyobacter</taxon>
    </lineage>
</organism>
<reference evidence="2" key="1">
    <citation type="submission" date="2018-12" db="EMBL/GenBank/DDBJ databases">
        <title>Tengunoibacter tsumagoiensis gen. nov., sp. nov., Dictyobacter kobayashii sp. nov., D. alpinus sp. nov., and D. joshuensis sp. nov. and description of Dictyobacteraceae fam. nov. within the order Ktedonobacterales isolated from Tengu-no-mugimeshi.</title>
        <authorList>
            <person name="Wang C.M."/>
            <person name="Zheng Y."/>
            <person name="Sakai Y."/>
            <person name="Toyoda A."/>
            <person name="Minakuchi Y."/>
            <person name="Abe K."/>
            <person name="Yokota A."/>
            <person name="Yabe S."/>
        </authorList>
    </citation>
    <scope>NUCLEOTIDE SEQUENCE [LARGE SCALE GENOMIC DNA]</scope>
    <source>
        <strain evidence="2">Uno16</strain>
    </source>
</reference>
<accession>A0A402BJL3</accession>
<gene>
    <name evidence="1" type="ORF">KDA_70070</name>
</gene>
<proteinExistence type="predicted"/>
<evidence type="ECO:0000313" key="2">
    <source>
        <dbReference type="Proteomes" id="UP000287171"/>
    </source>
</evidence>
<name>A0A402BJL3_9CHLR</name>
<dbReference type="EMBL" id="BIFT01000002">
    <property type="protein sequence ID" value="GCE31523.1"/>
    <property type="molecule type" value="Genomic_DNA"/>
</dbReference>